<dbReference type="EMBL" id="CAJVPW010053172">
    <property type="protein sequence ID" value="CAG8769566.1"/>
    <property type="molecule type" value="Genomic_DNA"/>
</dbReference>
<gene>
    <name evidence="1" type="ORF">SPELUC_LOCUS15686</name>
</gene>
<name>A0ACA9QYC3_9GLOM</name>
<accession>A0ACA9QYC3</accession>
<evidence type="ECO:0000313" key="1">
    <source>
        <dbReference type="EMBL" id="CAG8769566.1"/>
    </source>
</evidence>
<organism evidence="1 2">
    <name type="scientific">Cetraspora pellucida</name>
    <dbReference type="NCBI Taxonomy" id="1433469"/>
    <lineage>
        <taxon>Eukaryota</taxon>
        <taxon>Fungi</taxon>
        <taxon>Fungi incertae sedis</taxon>
        <taxon>Mucoromycota</taxon>
        <taxon>Glomeromycotina</taxon>
        <taxon>Glomeromycetes</taxon>
        <taxon>Diversisporales</taxon>
        <taxon>Gigasporaceae</taxon>
        <taxon>Cetraspora</taxon>
    </lineage>
</organism>
<comment type="caution">
    <text evidence="1">The sequence shown here is derived from an EMBL/GenBank/DDBJ whole genome shotgun (WGS) entry which is preliminary data.</text>
</comment>
<dbReference type="Proteomes" id="UP000789366">
    <property type="component" value="Unassembled WGS sequence"/>
</dbReference>
<evidence type="ECO:0000313" key="2">
    <source>
        <dbReference type="Proteomes" id="UP000789366"/>
    </source>
</evidence>
<proteinExistence type="predicted"/>
<keyword evidence="2" id="KW-1185">Reference proteome</keyword>
<protein>
    <submittedName>
        <fullName evidence="1">8284_t:CDS:1</fullName>
    </submittedName>
</protein>
<feature type="non-terminal residue" evidence="1">
    <location>
        <position position="1"/>
    </location>
</feature>
<reference evidence="1" key="1">
    <citation type="submission" date="2021-06" db="EMBL/GenBank/DDBJ databases">
        <authorList>
            <person name="Kallberg Y."/>
            <person name="Tangrot J."/>
            <person name="Rosling A."/>
        </authorList>
    </citation>
    <scope>NUCLEOTIDE SEQUENCE</scope>
    <source>
        <strain evidence="1">28 12/20/2015</strain>
    </source>
</reference>
<sequence>FEKLGYTYLEWQKLKSQGPKKIQSYLLELYKPDPHYGERFFVKVIIKPGKLAGSYPIRVFIDLPTANIHTPTTSPHFAGLVAKWSGNKAHDDSFIVGTVDITAAMIRLGIRAQTHESLHEVNTTTGLLSPTAIFDVYSDIQLIPVLQNNEHVNPKEAGVVSIEVYSFEHSKVDPNFLVEDTGRYYGNKIYE</sequence>